<name>A0A0B6ZC63_9EUPU</name>
<sequence length="64" mass="7219">MYFGWMRTWKSLESNVVRTVLSSMDGGVDSTSKSRKPALCISLYIYWEEMEHIGSAPSAITSVQ</sequence>
<reference evidence="1" key="1">
    <citation type="submission" date="2014-12" db="EMBL/GenBank/DDBJ databases">
        <title>Insight into the proteome of Arion vulgaris.</title>
        <authorList>
            <person name="Aradska J."/>
            <person name="Bulat T."/>
            <person name="Smidak R."/>
            <person name="Sarate P."/>
            <person name="Gangsoo J."/>
            <person name="Sialana F."/>
            <person name="Bilban M."/>
            <person name="Lubec G."/>
        </authorList>
    </citation>
    <scope>NUCLEOTIDE SEQUENCE</scope>
    <source>
        <tissue evidence="1">Skin</tissue>
    </source>
</reference>
<gene>
    <name evidence="1" type="primary">ORF57594</name>
</gene>
<protein>
    <submittedName>
        <fullName evidence="1">Uncharacterized protein</fullName>
    </submittedName>
</protein>
<accession>A0A0B6ZC63</accession>
<evidence type="ECO:0000313" key="1">
    <source>
        <dbReference type="EMBL" id="CEK66184.1"/>
    </source>
</evidence>
<dbReference type="AlphaFoldDB" id="A0A0B6ZC63"/>
<proteinExistence type="predicted"/>
<organism evidence="1">
    <name type="scientific">Arion vulgaris</name>
    <dbReference type="NCBI Taxonomy" id="1028688"/>
    <lineage>
        <taxon>Eukaryota</taxon>
        <taxon>Metazoa</taxon>
        <taxon>Spiralia</taxon>
        <taxon>Lophotrochozoa</taxon>
        <taxon>Mollusca</taxon>
        <taxon>Gastropoda</taxon>
        <taxon>Heterobranchia</taxon>
        <taxon>Euthyneura</taxon>
        <taxon>Panpulmonata</taxon>
        <taxon>Eupulmonata</taxon>
        <taxon>Stylommatophora</taxon>
        <taxon>Helicina</taxon>
        <taxon>Arionoidea</taxon>
        <taxon>Arionidae</taxon>
        <taxon>Arion</taxon>
    </lineage>
</organism>
<dbReference type="EMBL" id="HACG01019319">
    <property type="protein sequence ID" value="CEK66184.1"/>
    <property type="molecule type" value="Transcribed_RNA"/>
</dbReference>